<comment type="caution">
    <text evidence="1">The sequence shown here is derived from an EMBL/GenBank/DDBJ whole genome shotgun (WGS) entry which is preliminary data.</text>
</comment>
<evidence type="ECO:0000313" key="2">
    <source>
        <dbReference type="Proteomes" id="UP001501759"/>
    </source>
</evidence>
<sequence length="222" mass="23775">MNVLLLGATGMVGHGILHACITDVSVRSVTVVTRRTPALTHPKVRVLTHQDFTDLTPLRSELAAIDACHYAIGTSSTGVTEADYTRVTRDYALGAASILVELGNRPAFIYVSGRSADGSENGPVMWARVKGSAENALRALPLRTHILRPGYIRPLHGARPSSFAARAFYTATGPLYPVLRRMCPDWTTSTEAVGRAAIALSRPGIPSPSTLTSRDINRLAGM</sequence>
<dbReference type="PANTHER" id="PTHR14097:SF8">
    <property type="entry name" value="NAD(P)-BINDING DOMAIN-CONTAINING PROTEIN"/>
    <property type="match status" value="1"/>
</dbReference>
<dbReference type="SUPFAM" id="SSF51735">
    <property type="entry name" value="NAD(P)-binding Rossmann-fold domains"/>
    <property type="match status" value="1"/>
</dbReference>
<evidence type="ECO:0000313" key="1">
    <source>
        <dbReference type="EMBL" id="GAA5029148.1"/>
    </source>
</evidence>
<dbReference type="RefSeq" id="WP_345656576.1">
    <property type="nucleotide sequence ID" value="NZ_BAABKB010000031.1"/>
</dbReference>
<protein>
    <submittedName>
        <fullName evidence="1">Epimerase</fullName>
    </submittedName>
</protein>
<reference evidence="2" key="1">
    <citation type="journal article" date="2019" name="Int. J. Syst. Evol. Microbiol.">
        <title>The Global Catalogue of Microorganisms (GCM) 10K type strain sequencing project: providing services to taxonomists for standard genome sequencing and annotation.</title>
        <authorList>
            <consortium name="The Broad Institute Genomics Platform"/>
            <consortium name="The Broad Institute Genome Sequencing Center for Infectious Disease"/>
            <person name="Wu L."/>
            <person name="Ma J."/>
        </authorList>
    </citation>
    <scope>NUCLEOTIDE SEQUENCE [LARGE SCALE GENOMIC DNA]</scope>
    <source>
        <strain evidence="2">JCM 18409</strain>
    </source>
</reference>
<dbReference type="EMBL" id="BAABKB010000031">
    <property type="protein sequence ID" value="GAA5029148.1"/>
    <property type="molecule type" value="Genomic_DNA"/>
</dbReference>
<dbReference type="Gene3D" id="3.40.50.720">
    <property type="entry name" value="NAD(P)-binding Rossmann-like Domain"/>
    <property type="match status" value="1"/>
</dbReference>
<name>A0ABP9JE24_9ACTN</name>
<dbReference type="InterPro" id="IPR036291">
    <property type="entry name" value="NAD(P)-bd_dom_sf"/>
</dbReference>
<organism evidence="1 2">
    <name type="scientific">Streptomyces siamensis</name>
    <dbReference type="NCBI Taxonomy" id="1274986"/>
    <lineage>
        <taxon>Bacteria</taxon>
        <taxon>Bacillati</taxon>
        <taxon>Actinomycetota</taxon>
        <taxon>Actinomycetes</taxon>
        <taxon>Kitasatosporales</taxon>
        <taxon>Streptomycetaceae</taxon>
        <taxon>Streptomyces</taxon>
    </lineage>
</organism>
<dbReference type="PANTHER" id="PTHR14097">
    <property type="entry name" value="OXIDOREDUCTASE HTATIP2"/>
    <property type="match status" value="1"/>
</dbReference>
<gene>
    <name evidence="1" type="ORF">GCM10023335_67850</name>
</gene>
<proteinExistence type="predicted"/>
<accession>A0ABP9JE24</accession>
<dbReference type="Proteomes" id="UP001501759">
    <property type="component" value="Unassembled WGS sequence"/>
</dbReference>
<keyword evidence="2" id="KW-1185">Reference proteome</keyword>